<accession>A0A2S3ZLG0</accession>
<comment type="similarity">
    <text evidence="1">Belongs to the HicA mRNA interferase family.</text>
</comment>
<dbReference type="OrthoDB" id="4425504at2"/>
<evidence type="ECO:0000256" key="2">
    <source>
        <dbReference type="ARBA" id="ARBA00022649"/>
    </source>
</evidence>
<dbReference type="GO" id="GO:0016787">
    <property type="term" value="F:hydrolase activity"/>
    <property type="evidence" value="ECO:0007669"/>
    <property type="project" value="UniProtKB-KW"/>
</dbReference>
<sequence length="69" mass="8010">MTKPQKYRDVTKFLRSQGWFFLRPGKGSHQIWASEDETQTIVIPGHKELTVGVVRQIIDVFPNAPQSWK</sequence>
<dbReference type="GO" id="GO:0003729">
    <property type="term" value="F:mRNA binding"/>
    <property type="evidence" value="ECO:0007669"/>
    <property type="project" value="InterPro"/>
</dbReference>
<keyword evidence="7" id="KW-0346">Stress response</keyword>
<reference evidence="8 9" key="1">
    <citation type="submission" date="2018-01" db="EMBL/GenBank/DDBJ databases">
        <title>Cryobacterium sp. nov., from glaciers in China.</title>
        <authorList>
            <person name="Liu Q."/>
            <person name="Xin Y.-H."/>
        </authorList>
    </citation>
    <scope>NUCLEOTIDE SEQUENCE [LARGE SCALE GENOMIC DNA]</scope>
    <source>
        <strain evidence="8 9">TMB1-8</strain>
    </source>
</reference>
<evidence type="ECO:0000313" key="9">
    <source>
        <dbReference type="Proteomes" id="UP000237104"/>
    </source>
</evidence>
<dbReference type="RefSeq" id="WP_103430469.1">
    <property type="nucleotide sequence ID" value="NZ_PPXF01000023.1"/>
</dbReference>
<dbReference type="EMBL" id="PPXF01000023">
    <property type="protein sequence ID" value="POH69176.1"/>
    <property type="molecule type" value="Genomic_DNA"/>
</dbReference>
<evidence type="ECO:0000256" key="1">
    <source>
        <dbReference type="ARBA" id="ARBA00006620"/>
    </source>
</evidence>
<evidence type="ECO:0000256" key="4">
    <source>
        <dbReference type="ARBA" id="ARBA00022759"/>
    </source>
</evidence>
<evidence type="ECO:0000256" key="5">
    <source>
        <dbReference type="ARBA" id="ARBA00022801"/>
    </source>
</evidence>
<dbReference type="GO" id="GO:0004519">
    <property type="term" value="F:endonuclease activity"/>
    <property type="evidence" value="ECO:0007669"/>
    <property type="project" value="UniProtKB-KW"/>
</dbReference>
<evidence type="ECO:0000313" key="8">
    <source>
        <dbReference type="EMBL" id="POH69176.1"/>
    </source>
</evidence>
<dbReference type="InterPro" id="IPR012933">
    <property type="entry name" value="HicA_mRNA_interferase"/>
</dbReference>
<evidence type="ECO:0000256" key="3">
    <source>
        <dbReference type="ARBA" id="ARBA00022722"/>
    </source>
</evidence>
<keyword evidence="4" id="KW-0255">Endonuclease</keyword>
<keyword evidence="6" id="KW-0694">RNA-binding</keyword>
<protein>
    <submittedName>
        <fullName evidence="8">Type II toxin-antitoxin system HicA family toxin</fullName>
    </submittedName>
</protein>
<evidence type="ECO:0000256" key="6">
    <source>
        <dbReference type="ARBA" id="ARBA00022884"/>
    </source>
</evidence>
<evidence type="ECO:0000256" key="7">
    <source>
        <dbReference type="ARBA" id="ARBA00023016"/>
    </source>
</evidence>
<dbReference type="SUPFAM" id="SSF54786">
    <property type="entry name" value="YcfA/nrd intein domain"/>
    <property type="match status" value="1"/>
</dbReference>
<keyword evidence="5" id="KW-0378">Hydrolase</keyword>
<dbReference type="Proteomes" id="UP000237104">
    <property type="component" value="Unassembled WGS sequence"/>
</dbReference>
<dbReference type="Pfam" id="PF07927">
    <property type="entry name" value="HicA_toxin"/>
    <property type="match status" value="1"/>
</dbReference>
<dbReference type="Gene3D" id="3.30.920.30">
    <property type="entry name" value="Hypothetical protein"/>
    <property type="match status" value="1"/>
</dbReference>
<gene>
    <name evidence="8" type="ORF">C3B59_05935</name>
</gene>
<comment type="caution">
    <text evidence="8">The sequence shown here is derived from an EMBL/GenBank/DDBJ whole genome shotgun (WGS) entry which is preliminary data.</text>
</comment>
<keyword evidence="3" id="KW-0540">Nuclease</keyword>
<organism evidence="8 9">
    <name type="scientific">Cryobacterium zongtaii</name>
    <dbReference type="NCBI Taxonomy" id="1259217"/>
    <lineage>
        <taxon>Bacteria</taxon>
        <taxon>Bacillati</taxon>
        <taxon>Actinomycetota</taxon>
        <taxon>Actinomycetes</taxon>
        <taxon>Micrococcales</taxon>
        <taxon>Microbacteriaceae</taxon>
        <taxon>Cryobacterium</taxon>
    </lineage>
</organism>
<dbReference type="AlphaFoldDB" id="A0A2S3ZLG0"/>
<name>A0A2S3ZLG0_9MICO</name>
<keyword evidence="2" id="KW-1277">Toxin-antitoxin system</keyword>
<proteinExistence type="inferred from homology"/>
<dbReference type="InterPro" id="IPR038570">
    <property type="entry name" value="HicA_sf"/>
</dbReference>